<dbReference type="AlphaFoldDB" id="A0A1E1K4Q4"/>
<evidence type="ECO:0000313" key="10">
    <source>
        <dbReference type="Proteomes" id="UP000178129"/>
    </source>
</evidence>
<evidence type="ECO:0000256" key="3">
    <source>
        <dbReference type="ARBA" id="ARBA00007106"/>
    </source>
</evidence>
<evidence type="ECO:0000313" key="9">
    <source>
        <dbReference type="EMBL" id="CZS93067.1"/>
    </source>
</evidence>
<name>A0A1E1K4Q4_9HELO</name>
<comment type="similarity">
    <text evidence="3">Belongs to the alpha-acetolactate decarboxylase family.</text>
</comment>
<evidence type="ECO:0000256" key="2">
    <source>
        <dbReference type="ARBA" id="ARBA00005170"/>
    </source>
</evidence>
<keyword evidence="8" id="KW-0456">Lyase</keyword>
<evidence type="ECO:0000256" key="4">
    <source>
        <dbReference type="ARBA" id="ARBA00013204"/>
    </source>
</evidence>
<evidence type="ECO:0000256" key="6">
    <source>
        <dbReference type="ARBA" id="ARBA00022793"/>
    </source>
</evidence>
<dbReference type="Proteomes" id="UP000178129">
    <property type="component" value="Unassembled WGS sequence"/>
</dbReference>
<evidence type="ECO:0000256" key="5">
    <source>
        <dbReference type="ARBA" id="ARBA00020164"/>
    </source>
</evidence>
<protein>
    <recommendedName>
        <fullName evidence="5">Alpha-acetolactate decarboxylase</fullName>
        <ecNumber evidence="4">4.1.1.5</ecNumber>
    </recommendedName>
</protein>
<evidence type="ECO:0000256" key="8">
    <source>
        <dbReference type="ARBA" id="ARBA00023239"/>
    </source>
</evidence>
<evidence type="ECO:0000256" key="7">
    <source>
        <dbReference type="ARBA" id="ARBA00023061"/>
    </source>
</evidence>
<dbReference type="STRING" id="914237.A0A1E1K4Q4"/>
<comment type="caution">
    <text evidence="9">The sequence shown here is derived from an EMBL/GenBank/DDBJ whole genome shotgun (WGS) entry which is preliminary data.</text>
</comment>
<dbReference type="Gene3D" id="3.30.1330.80">
    <property type="entry name" value="Hypothetical protein, similar to alpha- acetolactate decarboxylase, domain 2"/>
    <property type="match status" value="2"/>
</dbReference>
<dbReference type="UniPathway" id="UPA00626">
    <property type="reaction ID" value="UER00678"/>
</dbReference>
<dbReference type="InParanoid" id="A0A1E1K4Q4"/>
<dbReference type="EC" id="4.1.1.5" evidence="4"/>
<dbReference type="PIRSF" id="PIRSF001332">
    <property type="entry name" value="Acetolac_decarb"/>
    <property type="match status" value="1"/>
</dbReference>
<dbReference type="PANTHER" id="PTHR35524">
    <property type="entry name" value="ALPHA-ACETOLACTATE DECARBOXYLASE"/>
    <property type="match status" value="1"/>
</dbReference>
<comment type="pathway">
    <text evidence="2">Polyol metabolism; (R,R)-butane-2,3-diol biosynthesis; (R,R)-butane-2,3-diol from pyruvate: step 2/3.</text>
</comment>
<dbReference type="GO" id="GO:0047605">
    <property type="term" value="F:acetolactate decarboxylase activity"/>
    <property type="evidence" value="ECO:0007669"/>
    <property type="project" value="UniProtKB-EC"/>
</dbReference>
<dbReference type="PANTHER" id="PTHR35524:SF1">
    <property type="entry name" value="ALPHA-ACETOLACTATE DECARBOXYLASE"/>
    <property type="match status" value="1"/>
</dbReference>
<dbReference type="SUPFAM" id="SSF117856">
    <property type="entry name" value="AF0104/ALDC/Ptd012-like"/>
    <property type="match status" value="1"/>
</dbReference>
<gene>
    <name evidence="9" type="ORF">RCO7_11181</name>
</gene>
<accession>A0A1E1K4Q4</accession>
<proteinExistence type="inferred from homology"/>
<comment type="catalytic activity">
    <reaction evidence="1">
        <text>(2S)-2-acetolactate + H(+) = (R)-acetoin + CO2</text>
        <dbReference type="Rhea" id="RHEA:21580"/>
        <dbReference type="ChEBI" id="CHEBI:15378"/>
        <dbReference type="ChEBI" id="CHEBI:15686"/>
        <dbReference type="ChEBI" id="CHEBI:16526"/>
        <dbReference type="ChEBI" id="CHEBI:58476"/>
        <dbReference type="EC" id="4.1.1.5"/>
    </reaction>
</comment>
<dbReference type="InterPro" id="IPR005128">
    <property type="entry name" value="Acetolactate_a_deCO2ase"/>
</dbReference>
<dbReference type="CDD" id="cd17299">
    <property type="entry name" value="acetolactate_decarboxylase"/>
    <property type="match status" value="1"/>
</dbReference>
<reference evidence="10" key="1">
    <citation type="submission" date="2016-03" db="EMBL/GenBank/DDBJ databases">
        <authorList>
            <person name="Ploux O."/>
        </authorList>
    </citation>
    <scope>NUCLEOTIDE SEQUENCE [LARGE SCALE GENOMIC DNA]</scope>
    <source>
        <strain evidence="10">UK7</strain>
    </source>
</reference>
<keyword evidence="6" id="KW-0210">Decarboxylase</keyword>
<keyword evidence="10" id="KW-1185">Reference proteome</keyword>
<evidence type="ECO:0000256" key="1">
    <source>
        <dbReference type="ARBA" id="ARBA00001784"/>
    </source>
</evidence>
<organism evidence="9 10">
    <name type="scientific">Rhynchosporium graminicola</name>
    <dbReference type="NCBI Taxonomy" id="2792576"/>
    <lineage>
        <taxon>Eukaryota</taxon>
        <taxon>Fungi</taxon>
        <taxon>Dikarya</taxon>
        <taxon>Ascomycota</taxon>
        <taxon>Pezizomycotina</taxon>
        <taxon>Leotiomycetes</taxon>
        <taxon>Helotiales</taxon>
        <taxon>Ploettnerulaceae</taxon>
        <taxon>Rhynchosporium</taxon>
    </lineage>
</organism>
<sequence length="244" mass="26347">MSPPTNEIFQFSIISALMSGLASESSSIPISTLLAHGSLGMGTFASMDGEMVILDSIAYQFHADGSIDLCPPTQLVPFALITPFQPSLQTSIALPNKASLSKSLDRLFPEAKNAFVIFKAEGVFRRVKIRAIHKQRFDGEKLDVLAREQAVRTLENVRGTVVGFRSPAWSVGVSVVGVHAHFVDEGRKVGGHGCVVLEIEAEDGTEITFEGSVSGSFRLELPQSKEFGERELDLDVLGIEKAEG</sequence>
<dbReference type="GO" id="GO:0045151">
    <property type="term" value="P:acetoin biosynthetic process"/>
    <property type="evidence" value="ECO:0007669"/>
    <property type="project" value="UniProtKB-KW"/>
</dbReference>
<dbReference type="Pfam" id="PF03306">
    <property type="entry name" value="AAL_decarboxy"/>
    <property type="match status" value="1"/>
</dbReference>
<keyword evidence="7" id="KW-0005">Acetoin biosynthesis</keyword>
<dbReference type="EMBL" id="FJUW01000007">
    <property type="protein sequence ID" value="CZS93067.1"/>
    <property type="molecule type" value="Genomic_DNA"/>
</dbReference>